<sequence length="326" mass="37145">MDSNQRFESLMEDIDRVCVSLIESHGLKFSQKENSLSSPLMRWLDFVSRYIPQRGRQIVLSKELVAKLEVSLPKQAKEQFSVFVCRSINGLDLNPFQSKGLILHNDISDRKKQKRTDLLFADWGIIHFHLSSEVKPEHYFAPRSDWLLFALVYGDVILCIDVLPHSEKDIFSRKEMLEVIYKNWPNLLEDYEMKGIVAGDNWSDSEIAELRKAGVSSSYSIDGKVFIPRGLGLTTAAVPLKNINMVQNVIHGVRCIAGFIEGIDSGFVPIGNPPHKFELSLTTEGLALYELNNDVAYKLARENQKYDALNLLCDLIAPEWAWKKEN</sequence>
<evidence type="ECO:0000313" key="2">
    <source>
        <dbReference type="Proteomes" id="UP000319828"/>
    </source>
</evidence>
<comment type="caution">
    <text evidence="1">The sequence shown here is derived from an EMBL/GenBank/DDBJ whole genome shotgun (WGS) entry which is preliminary data.</text>
</comment>
<dbReference type="AlphaFoldDB" id="A0A557P4W7"/>
<protein>
    <submittedName>
        <fullName evidence="1">Uncharacterized protein</fullName>
    </submittedName>
</protein>
<proteinExistence type="predicted"/>
<evidence type="ECO:0000313" key="1">
    <source>
        <dbReference type="EMBL" id="TVO35667.1"/>
    </source>
</evidence>
<dbReference type="RefSeq" id="WP_144388442.1">
    <property type="nucleotide sequence ID" value="NZ_CANNCB010000011.1"/>
</dbReference>
<accession>A0A557P4W7</accession>
<dbReference type="Proteomes" id="UP000319828">
    <property type="component" value="Unassembled WGS sequence"/>
</dbReference>
<reference evidence="1 2" key="1">
    <citation type="submission" date="2019-07" db="EMBL/GenBank/DDBJ databases">
        <title>The draft genome sequence of Vibrio algivorus M1486.</title>
        <authorList>
            <person name="Meng X."/>
        </authorList>
    </citation>
    <scope>NUCLEOTIDE SEQUENCE [LARGE SCALE GENOMIC DNA]</scope>
    <source>
        <strain evidence="1 2">M1486</strain>
    </source>
</reference>
<gene>
    <name evidence="1" type="ORF">FOF44_11295</name>
</gene>
<dbReference type="EMBL" id="VMKJ01000023">
    <property type="protein sequence ID" value="TVO35667.1"/>
    <property type="molecule type" value="Genomic_DNA"/>
</dbReference>
<organism evidence="1 2">
    <name type="scientific">Vibrio algivorus</name>
    <dbReference type="NCBI Taxonomy" id="1667024"/>
    <lineage>
        <taxon>Bacteria</taxon>
        <taxon>Pseudomonadati</taxon>
        <taxon>Pseudomonadota</taxon>
        <taxon>Gammaproteobacteria</taxon>
        <taxon>Vibrionales</taxon>
        <taxon>Vibrionaceae</taxon>
        <taxon>Vibrio</taxon>
    </lineage>
</organism>
<dbReference type="OrthoDB" id="9135240at2"/>
<name>A0A557P4W7_9VIBR</name>